<keyword evidence="4" id="KW-1185">Reference proteome</keyword>
<evidence type="ECO:0000313" key="3">
    <source>
        <dbReference type="EMBL" id="SDF02318.1"/>
    </source>
</evidence>
<dbReference type="OrthoDB" id="9796058at2"/>
<protein>
    <submittedName>
        <fullName evidence="3">CsbD-like</fullName>
    </submittedName>
</protein>
<comment type="similarity">
    <text evidence="1">Belongs to the UPF0337 (CsbD) family.</text>
</comment>
<evidence type="ECO:0000256" key="1">
    <source>
        <dbReference type="ARBA" id="ARBA00009129"/>
    </source>
</evidence>
<dbReference type="Proteomes" id="UP000199412">
    <property type="component" value="Unassembled WGS sequence"/>
</dbReference>
<dbReference type="SUPFAM" id="SSF69047">
    <property type="entry name" value="Hypothetical protein YjbJ"/>
    <property type="match status" value="1"/>
</dbReference>
<evidence type="ECO:0000259" key="2">
    <source>
        <dbReference type="Pfam" id="PF05532"/>
    </source>
</evidence>
<dbReference type="Pfam" id="PF05532">
    <property type="entry name" value="CsbD"/>
    <property type="match status" value="1"/>
</dbReference>
<sequence>MNKDRVIGAAKVLKGKLKAAVGRGVGDKKLESDGEADKIEGKVQNAVGGVKDTVRDA</sequence>
<feature type="domain" description="CsbD-like" evidence="2">
    <location>
        <begin position="4"/>
        <end position="56"/>
    </location>
</feature>
<dbReference type="EMBL" id="FNAP01000024">
    <property type="protein sequence ID" value="SDF02318.1"/>
    <property type="molecule type" value="Genomic_DNA"/>
</dbReference>
<dbReference type="InterPro" id="IPR036629">
    <property type="entry name" value="YjbJ_sf"/>
</dbReference>
<gene>
    <name evidence="3" type="ORF">SAMN05421720_1241</name>
</gene>
<dbReference type="STRING" id="69960.SAMN05421720_1241"/>
<dbReference type="RefSeq" id="WP_092788032.1">
    <property type="nucleotide sequence ID" value="NZ_FNAP01000024.1"/>
</dbReference>
<dbReference type="AlphaFoldDB" id="A0A1G7HPQ2"/>
<reference evidence="3 4" key="1">
    <citation type="submission" date="2016-10" db="EMBL/GenBank/DDBJ databases">
        <authorList>
            <person name="de Groot N.N."/>
        </authorList>
    </citation>
    <scope>NUCLEOTIDE SEQUENCE [LARGE SCALE GENOMIC DNA]</scope>
    <source>
        <strain evidence="3 4">ATCC 700224</strain>
    </source>
</reference>
<name>A0A1G7HPQ2_9PROT</name>
<dbReference type="InterPro" id="IPR008462">
    <property type="entry name" value="CsbD"/>
</dbReference>
<evidence type="ECO:0000313" key="4">
    <source>
        <dbReference type="Proteomes" id="UP000199412"/>
    </source>
</evidence>
<accession>A0A1G7HPQ2</accession>
<organism evidence="3 4">
    <name type="scientific">Rhodospira trueperi</name>
    <dbReference type="NCBI Taxonomy" id="69960"/>
    <lineage>
        <taxon>Bacteria</taxon>
        <taxon>Pseudomonadati</taxon>
        <taxon>Pseudomonadota</taxon>
        <taxon>Alphaproteobacteria</taxon>
        <taxon>Rhodospirillales</taxon>
        <taxon>Rhodospirillaceae</taxon>
        <taxon>Rhodospira</taxon>
    </lineage>
</organism>
<dbReference type="Gene3D" id="1.10.1470.10">
    <property type="entry name" value="YjbJ"/>
    <property type="match status" value="1"/>
</dbReference>
<proteinExistence type="inferred from homology"/>